<dbReference type="Pfam" id="PF13183">
    <property type="entry name" value="Fer4_8"/>
    <property type="match status" value="1"/>
</dbReference>
<dbReference type="KEGG" id="dfg:B0537_07065"/>
<keyword evidence="8" id="KW-1185">Reference proteome</keyword>
<keyword evidence="4" id="KW-0408">Iron</keyword>
<dbReference type="GO" id="GO:0009331">
    <property type="term" value="C:glycerol-3-phosphate dehydrogenase (FAD) complex"/>
    <property type="evidence" value="ECO:0007669"/>
    <property type="project" value="InterPro"/>
</dbReference>
<evidence type="ECO:0000256" key="3">
    <source>
        <dbReference type="ARBA" id="ARBA00022737"/>
    </source>
</evidence>
<accession>A0A1S6IVR0</accession>
<dbReference type="OrthoDB" id="9794954at2"/>
<dbReference type="InterPro" id="IPR017900">
    <property type="entry name" value="4Fe4S_Fe_S_CS"/>
</dbReference>
<evidence type="ECO:0000256" key="1">
    <source>
        <dbReference type="ARBA" id="ARBA00022485"/>
    </source>
</evidence>
<dbReference type="InterPro" id="IPR017753">
    <property type="entry name" value="G3P_DH_GlpC_su"/>
</dbReference>
<evidence type="ECO:0000256" key="4">
    <source>
        <dbReference type="ARBA" id="ARBA00023004"/>
    </source>
</evidence>
<dbReference type="PROSITE" id="PS51379">
    <property type="entry name" value="4FE4S_FER_2"/>
    <property type="match status" value="2"/>
</dbReference>
<dbReference type="InterPro" id="IPR009051">
    <property type="entry name" value="Helical_ferredxn"/>
</dbReference>
<dbReference type="RefSeq" id="WP_077713891.1">
    <property type="nucleotide sequence ID" value="NZ_CP019698.1"/>
</dbReference>
<gene>
    <name evidence="7" type="ORF">B0537_07065</name>
</gene>
<dbReference type="Proteomes" id="UP000189464">
    <property type="component" value="Chromosome"/>
</dbReference>
<dbReference type="NCBIfam" id="NF008369">
    <property type="entry name" value="PRK11168.1"/>
    <property type="match status" value="1"/>
</dbReference>
<evidence type="ECO:0000313" key="7">
    <source>
        <dbReference type="EMBL" id="AQS58865.1"/>
    </source>
</evidence>
<proteinExistence type="predicted"/>
<dbReference type="InterPro" id="IPR004017">
    <property type="entry name" value="Cys_rich_dom"/>
</dbReference>
<keyword evidence="2" id="KW-0479">Metal-binding</keyword>
<dbReference type="GO" id="GO:0016020">
    <property type="term" value="C:membrane"/>
    <property type="evidence" value="ECO:0007669"/>
    <property type="project" value="InterPro"/>
</dbReference>
<dbReference type="Pfam" id="PF02754">
    <property type="entry name" value="CCG"/>
    <property type="match status" value="2"/>
</dbReference>
<protein>
    <submittedName>
        <fullName evidence="7">sn-glycerol-3-phosphate dehydrogenase subunit C</fullName>
    </submittedName>
</protein>
<dbReference type="AlphaFoldDB" id="A0A1S6IVR0"/>
<dbReference type="InterPro" id="IPR017896">
    <property type="entry name" value="4Fe4S_Fe-S-bd"/>
</dbReference>
<dbReference type="PROSITE" id="PS00198">
    <property type="entry name" value="4FE4S_FER_1"/>
    <property type="match status" value="2"/>
</dbReference>
<name>A0A1S6IVR0_9FIRM</name>
<dbReference type="SUPFAM" id="SSF46548">
    <property type="entry name" value="alpha-helical ferredoxin"/>
    <property type="match status" value="1"/>
</dbReference>
<dbReference type="PANTHER" id="PTHR32479">
    <property type="entry name" value="GLYCOLATE OXIDASE IRON-SULFUR SUBUNIT"/>
    <property type="match status" value="1"/>
</dbReference>
<dbReference type="Gene3D" id="1.10.1060.10">
    <property type="entry name" value="Alpha-helical ferredoxin"/>
    <property type="match status" value="1"/>
</dbReference>
<dbReference type="GO" id="GO:0051539">
    <property type="term" value="F:4 iron, 4 sulfur cluster binding"/>
    <property type="evidence" value="ECO:0007669"/>
    <property type="project" value="UniProtKB-KW"/>
</dbReference>
<feature type="domain" description="4Fe-4S ferredoxin-type" evidence="6">
    <location>
        <begin position="48"/>
        <end position="81"/>
    </location>
</feature>
<sequence>MTEEQRLALDNCIKCSICVTHCPVAKVTDIFAGPKQNGPDWERFRLEEPTAVHPSIGYCSNCKTCDVVCPSGVNVSTMNAKAKGEYVALHGAPFRDMILARVELLGKASRLAPSLVNWLAGNKPLRLLGEKFMGVSSQMTMPKYARQTFLQMYQPKKIANSKDKVVYFPGCYVNYNTPEVGLALAEILARHGIELTVEQFNCCGLPLIANGFLDVAKAYAQKNLSKLQQYVQQGYRIITTCPSCHLSLSREYQELFALDTSQLNDQIFDAFEYLNMLKQEGKINLELSRVNRRVGYHQPCHLKAIGSGIPSLETLRNIPGLEVTELDAGCCGISGSYGFKKEKYQISQEIGQNIRQAVEELSVDEVITECGTCQLQVQHLTGAEVYHPMLLLAEAIGQR</sequence>
<keyword evidence="1" id="KW-0004">4Fe-4S</keyword>
<dbReference type="GO" id="GO:0016491">
    <property type="term" value="F:oxidoreductase activity"/>
    <property type="evidence" value="ECO:0007669"/>
    <property type="project" value="UniProtKB-ARBA"/>
</dbReference>
<keyword evidence="3" id="KW-0677">Repeat</keyword>
<dbReference type="EMBL" id="CP019698">
    <property type="protein sequence ID" value="AQS58865.1"/>
    <property type="molecule type" value="Genomic_DNA"/>
</dbReference>
<dbReference type="PANTHER" id="PTHR32479:SF19">
    <property type="entry name" value="ANAEROBIC GLYCEROL-3-PHOSPHATE DEHYDROGENASE SUBUNIT C"/>
    <property type="match status" value="1"/>
</dbReference>
<feature type="domain" description="4Fe-4S ferredoxin-type" evidence="6">
    <location>
        <begin position="3"/>
        <end position="33"/>
    </location>
</feature>
<dbReference type="GO" id="GO:0009061">
    <property type="term" value="P:anaerobic respiration"/>
    <property type="evidence" value="ECO:0007669"/>
    <property type="project" value="InterPro"/>
</dbReference>
<evidence type="ECO:0000313" key="8">
    <source>
        <dbReference type="Proteomes" id="UP000189464"/>
    </source>
</evidence>
<organism evidence="7 8">
    <name type="scientific">Desulforamulus ferrireducens</name>
    <dbReference type="NCBI Taxonomy" id="1833852"/>
    <lineage>
        <taxon>Bacteria</taxon>
        <taxon>Bacillati</taxon>
        <taxon>Bacillota</taxon>
        <taxon>Clostridia</taxon>
        <taxon>Eubacteriales</taxon>
        <taxon>Peptococcaceae</taxon>
        <taxon>Desulforamulus</taxon>
    </lineage>
</organism>
<dbReference type="STRING" id="1833852.B0537_07065"/>
<reference evidence="7 8" key="1">
    <citation type="journal article" date="2016" name="Int. J. Syst. Evol. Microbiol.">
        <title>Desulfotomaculum ferrireducens sp. nov., a moderately thermophilic sulfate-reducing and dissimilatory Fe(III)-reducing bacterium isolated from compost.</title>
        <authorList>
            <person name="Yang G."/>
            <person name="Guo J."/>
            <person name="Zhuang L."/>
            <person name="Yuan Y."/>
            <person name="Zhou S."/>
        </authorList>
    </citation>
    <scope>NUCLEOTIDE SEQUENCE [LARGE SCALE GENOMIC DNA]</scope>
    <source>
        <strain evidence="7 8">GSS09</strain>
    </source>
</reference>
<keyword evidence="5" id="KW-0411">Iron-sulfur</keyword>
<dbReference type="NCBIfam" id="TIGR03379">
    <property type="entry name" value="glycerol3P_GlpC"/>
    <property type="match status" value="1"/>
</dbReference>
<evidence type="ECO:0000259" key="6">
    <source>
        <dbReference type="PROSITE" id="PS51379"/>
    </source>
</evidence>
<dbReference type="GO" id="GO:0046872">
    <property type="term" value="F:metal ion binding"/>
    <property type="evidence" value="ECO:0007669"/>
    <property type="project" value="UniProtKB-KW"/>
</dbReference>
<evidence type="ECO:0000256" key="5">
    <source>
        <dbReference type="ARBA" id="ARBA00023014"/>
    </source>
</evidence>
<evidence type="ECO:0000256" key="2">
    <source>
        <dbReference type="ARBA" id="ARBA00022723"/>
    </source>
</evidence>